<dbReference type="EMBL" id="BAABRN010000056">
    <property type="protein sequence ID" value="GAA5503590.1"/>
    <property type="molecule type" value="Genomic_DNA"/>
</dbReference>
<accession>A0ABP9VG74</accession>
<evidence type="ECO:0008006" key="3">
    <source>
        <dbReference type="Google" id="ProtNLM"/>
    </source>
</evidence>
<sequence>MDLATLSIRPMYPDRPFVLWIEKRGQGRFRLDFSRFAAEQEMGWDEFHRGRPREGKLIWPEGQYIALDRLFGDHRIRVQALGDRPLFRPLAVVAGNKAGERQAEVLQNYGLCSCQFAQCITAYHHLVPESVLLERMQDLLTQFNLALPSQSFQVFLTSTNLLINSIYKTPLEAMLAGDIHETELAFLTRVALRQLVEYRPTGSLVAGGL</sequence>
<protein>
    <recommendedName>
        <fullName evidence="3">DUF2442 domain-containing protein</fullName>
    </recommendedName>
</protein>
<reference evidence="1 2" key="1">
    <citation type="submission" date="2024-02" db="EMBL/GenBank/DDBJ databases">
        <title>Deinococcus xinjiangensis NBRC 107630.</title>
        <authorList>
            <person name="Ichikawa N."/>
            <person name="Katano-Makiyama Y."/>
            <person name="Hidaka K."/>
        </authorList>
    </citation>
    <scope>NUCLEOTIDE SEQUENCE [LARGE SCALE GENOMIC DNA]</scope>
    <source>
        <strain evidence="1 2">NBRC 107630</strain>
    </source>
</reference>
<gene>
    <name evidence="1" type="ORF">Dxin01_03349</name>
</gene>
<organism evidence="1 2">
    <name type="scientific">Deinococcus xinjiangensis</name>
    <dbReference type="NCBI Taxonomy" id="457454"/>
    <lineage>
        <taxon>Bacteria</taxon>
        <taxon>Thermotogati</taxon>
        <taxon>Deinococcota</taxon>
        <taxon>Deinococci</taxon>
        <taxon>Deinococcales</taxon>
        <taxon>Deinococcaceae</taxon>
        <taxon>Deinococcus</taxon>
    </lineage>
</organism>
<evidence type="ECO:0000313" key="1">
    <source>
        <dbReference type="EMBL" id="GAA5503590.1"/>
    </source>
</evidence>
<dbReference type="RefSeq" id="WP_353543563.1">
    <property type="nucleotide sequence ID" value="NZ_BAABRN010000056.1"/>
</dbReference>
<keyword evidence="2" id="KW-1185">Reference proteome</keyword>
<comment type="caution">
    <text evidence="1">The sequence shown here is derived from an EMBL/GenBank/DDBJ whole genome shotgun (WGS) entry which is preliminary data.</text>
</comment>
<name>A0ABP9VG74_9DEIO</name>
<evidence type="ECO:0000313" key="2">
    <source>
        <dbReference type="Proteomes" id="UP001458946"/>
    </source>
</evidence>
<dbReference type="Proteomes" id="UP001458946">
    <property type="component" value="Unassembled WGS sequence"/>
</dbReference>
<proteinExistence type="predicted"/>